<dbReference type="EnsemblBacteria" id="AAF12696">
    <property type="protein sequence ID" value="AAF12696"/>
    <property type="gene ID" value="DR_C0041"/>
</dbReference>
<dbReference type="Proteomes" id="UP000002524">
    <property type="component" value="Plasmid CP1"/>
</dbReference>
<organism evidence="1 2">
    <name type="scientific">Deinococcus radiodurans (strain ATCC 13939 / DSM 20539 / JCM 16871 / CCUG 27074 / LMG 4051 / NBRC 15346 / NCIMB 9279 / VKM B-1422 / R1)</name>
    <dbReference type="NCBI Taxonomy" id="243230"/>
    <lineage>
        <taxon>Bacteria</taxon>
        <taxon>Thermotogati</taxon>
        <taxon>Deinococcota</taxon>
        <taxon>Deinococci</taxon>
        <taxon>Deinococcales</taxon>
        <taxon>Deinococcaceae</taxon>
        <taxon>Deinococcus</taxon>
    </lineage>
</organism>
<keyword evidence="1" id="KW-0614">Plasmid</keyword>
<protein>
    <submittedName>
        <fullName evidence="1">Uncharacterized protein</fullName>
    </submittedName>
</protein>
<proteinExistence type="predicted"/>
<sequence length="234" mass="26267">MTDTLSLSTLTGWKKVKDTLEDYNYRLLSFEERGTQYPSFFLAFDLLDPSQHLKVRGALTRGLSGPRLTRLEQELCHKYEGRKANNGPEKVDVIALIRDIVFDCVGIPKEEALEILATYTVSQRYLKHEGEQSPEGRYALQLALERIGEALGDRPRLSSSFVRFLDEDATYTEEQKLYLVVPFFDMLVAEKTFELPIALAKALSECPGQTPIVSSEFAITSGTSMTISTNVLAS</sequence>
<gene>
    <name evidence="1" type="ordered locus">DR_C0041</name>
</gene>
<name>Q9RZE9_DEIRA</name>
<accession>Q9RZE9</accession>
<evidence type="ECO:0000313" key="2">
    <source>
        <dbReference type="Proteomes" id="UP000002524"/>
    </source>
</evidence>
<evidence type="ECO:0000313" key="1">
    <source>
        <dbReference type="EMBL" id="AAF12696.1"/>
    </source>
</evidence>
<keyword evidence="2" id="KW-1185">Reference proteome</keyword>
<dbReference type="InParanoid" id="Q9RZE9"/>
<reference evidence="1 2" key="1">
    <citation type="journal article" date="1999" name="Science">
        <title>Genome sequence of the radioresistant bacterium Deinococcus radiodurans R1.</title>
        <authorList>
            <person name="White O."/>
            <person name="Eisen J.A."/>
            <person name="Heidelberg J.F."/>
            <person name="Hickey E.K."/>
            <person name="Peterson J.D."/>
            <person name="Dodson R.J."/>
            <person name="Haft D.H."/>
            <person name="Gwinn M.L."/>
            <person name="Nelson W.C."/>
            <person name="Richardson D.L."/>
            <person name="Moffat K.S."/>
            <person name="Qin H."/>
            <person name="Jiang L."/>
            <person name="Pamphile W."/>
            <person name="Crosby M."/>
            <person name="Shen M."/>
            <person name="Vamathevan J.J."/>
            <person name="Lam P."/>
            <person name="McDonald L."/>
            <person name="Utterback T."/>
            <person name="Zalewski C."/>
            <person name="Makarova K.S."/>
            <person name="Aravind L."/>
            <person name="Daly M.J."/>
            <person name="Minton K.W."/>
            <person name="Fleischmann R.D."/>
            <person name="Ketchum K.A."/>
            <person name="Nelson K.E."/>
            <person name="Salzberg S."/>
            <person name="Smith H.O."/>
            <person name="Venter J.C."/>
            <person name="Fraser C.M."/>
        </authorList>
    </citation>
    <scope>NUCLEOTIDE SEQUENCE [LARGE SCALE GENOMIC DNA]</scope>
    <source>
        <strain evidence="2">ATCC 13939 / DSM 20539 / JCM 16871 / LMG 4051 / NBRC 15346 / NCIMB 9279 / R1 / VKM B-1422</strain>
        <plasmid evidence="2">Plasmid CP1</plasmid>
    </source>
</reference>
<geneLocation type="plasmid" evidence="1 2">
    <name>CP1</name>
</geneLocation>
<dbReference type="KEGG" id="dra:DR_C0041"/>
<dbReference type="EMBL" id="AE001827">
    <property type="protein sequence ID" value="AAF12696.1"/>
    <property type="molecule type" value="Genomic_DNA"/>
</dbReference>
<dbReference type="AlphaFoldDB" id="Q9RZE9"/>
<dbReference type="RefSeq" id="WP_010884113.1">
    <property type="nucleotide sequence ID" value="NC_000959.1"/>
</dbReference>
<dbReference type="PIR" id="C75639">
    <property type="entry name" value="C75639"/>
</dbReference>
<dbReference type="HOGENOM" id="CLU_1183474_0_0_0"/>